<proteinExistence type="predicted"/>
<keyword evidence="2" id="KW-1185">Reference proteome</keyword>
<sequence length="191" mass="20795">MEAPNTGVLGKSLCAILSSSLNSTDSDPPNHNLCLDLPNWYFPADPLLNTLASFLEMPKMLAVLECKSVPSFLDPSKVIQPIAVPPWILNMESPTNEAIHNSSESTSAPTKQYPSGALILDFNSEPIRDFLALEAVNHVFSTARLVTVPIGTICGTINEHDSVGFSTTNCDMILSREEIQYEQEAFKLIAS</sequence>
<protein>
    <submittedName>
        <fullName evidence="1">Uncharacterized protein</fullName>
    </submittedName>
</protein>
<dbReference type="EMBL" id="JAEUBG010004878">
    <property type="protein sequence ID" value="KAH3679692.1"/>
    <property type="molecule type" value="Genomic_DNA"/>
</dbReference>
<reference evidence="1" key="2">
    <citation type="submission" date="2021-01" db="EMBL/GenBank/DDBJ databases">
        <authorList>
            <person name="Schikora-Tamarit M.A."/>
        </authorList>
    </citation>
    <scope>NUCLEOTIDE SEQUENCE</scope>
    <source>
        <strain evidence="1">CBS2887</strain>
    </source>
</reference>
<accession>A0A9P8PY05</accession>
<name>A0A9P8PY05_WICPI</name>
<evidence type="ECO:0000313" key="2">
    <source>
        <dbReference type="Proteomes" id="UP000774326"/>
    </source>
</evidence>
<organism evidence="1 2">
    <name type="scientific">Wickerhamomyces pijperi</name>
    <name type="common">Yeast</name>
    <name type="synonym">Pichia pijperi</name>
    <dbReference type="NCBI Taxonomy" id="599730"/>
    <lineage>
        <taxon>Eukaryota</taxon>
        <taxon>Fungi</taxon>
        <taxon>Dikarya</taxon>
        <taxon>Ascomycota</taxon>
        <taxon>Saccharomycotina</taxon>
        <taxon>Saccharomycetes</taxon>
        <taxon>Phaffomycetales</taxon>
        <taxon>Wickerhamomycetaceae</taxon>
        <taxon>Wickerhamomyces</taxon>
    </lineage>
</organism>
<evidence type="ECO:0000313" key="1">
    <source>
        <dbReference type="EMBL" id="KAH3679692.1"/>
    </source>
</evidence>
<reference evidence="1" key="1">
    <citation type="journal article" date="2021" name="Open Biol.">
        <title>Shared evolutionary footprints suggest mitochondrial oxidative damage underlies multiple complex I losses in fungi.</title>
        <authorList>
            <person name="Schikora-Tamarit M.A."/>
            <person name="Marcet-Houben M."/>
            <person name="Nosek J."/>
            <person name="Gabaldon T."/>
        </authorList>
    </citation>
    <scope>NUCLEOTIDE SEQUENCE</scope>
    <source>
        <strain evidence="1">CBS2887</strain>
    </source>
</reference>
<comment type="caution">
    <text evidence="1">The sequence shown here is derived from an EMBL/GenBank/DDBJ whole genome shotgun (WGS) entry which is preliminary data.</text>
</comment>
<dbReference type="Proteomes" id="UP000774326">
    <property type="component" value="Unassembled WGS sequence"/>
</dbReference>
<dbReference type="AlphaFoldDB" id="A0A9P8PY05"/>
<gene>
    <name evidence="1" type="ORF">WICPIJ_008568</name>
</gene>